<dbReference type="GO" id="GO:0005739">
    <property type="term" value="C:mitochondrion"/>
    <property type="evidence" value="ECO:0007669"/>
    <property type="project" value="UniProtKB-SubCell"/>
</dbReference>
<dbReference type="InterPro" id="IPR048280">
    <property type="entry name" value="COX6B-like"/>
</dbReference>
<protein>
    <recommendedName>
        <fullName evidence="6">CHCH domain-containing protein</fullName>
    </recommendedName>
</protein>
<evidence type="ECO:0000256" key="1">
    <source>
        <dbReference type="ARBA" id="ARBA00004173"/>
    </source>
</evidence>
<evidence type="ECO:0000256" key="3">
    <source>
        <dbReference type="ARBA" id="ARBA00023157"/>
    </source>
</evidence>
<keyword evidence="2" id="KW-0496">Mitochondrion</keyword>
<evidence type="ECO:0000256" key="2">
    <source>
        <dbReference type="ARBA" id="ARBA00023128"/>
    </source>
</evidence>
<dbReference type="AlphaFoldDB" id="A0A024VZD7"/>
<proteinExistence type="predicted"/>
<comment type="subcellular location">
    <subcellularLocation>
        <location evidence="1">Mitochondrion</location>
    </subcellularLocation>
</comment>
<keyword evidence="3" id="KW-1015">Disulfide bond</keyword>
<name>A0A024VZD7_PLAFA</name>
<sequence>MENIETMKPYFPASLNGCESVSDEFFKCLNKNLIPFGDDKLIKSSQQDCQYFKKNYEKCTDEKLKKLKTPLMFLTEYKEKNK</sequence>
<dbReference type="EMBL" id="KI926568">
    <property type="protein sequence ID" value="ETW33630.1"/>
    <property type="molecule type" value="Genomic_DNA"/>
</dbReference>
<evidence type="ECO:0008006" key="6">
    <source>
        <dbReference type="Google" id="ProtNLM"/>
    </source>
</evidence>
<dbReference type="Proteomes" id="UP000030708">
    <property type="component" value="Unassembled WGS sequence"/>
</dbReference>
<reference evidence="4 5" key="2">
    <citation type="submission" date="2013-02" db="EMBL/GenBank/DDBJ databases">
        <title>The Genome Sequence of Plasmodium falciparum Tanzania (2000708).</title>
        <authorList>
            <consortium name="The Broad Institute Genome Sequencing Platform"/>
            <consortium name="The Broad Institute Genome Sequencing Center for Infectious Disease"/>
            <person name="Neafsey D."/>
            <person name="Cheeseman I."/>
            <person name="Volkman S."/>
            <person name="Adams J."/>
            <person name="Walker B."/>
            <person name="Young S.K."/>
            <person name="Zeng Q."/>
            <person name="Gargeya S."/>
            <person name="Fitzgerald M."/>
            <person name="Haas B."/>
            <person name="Abouelleil A."/>
            <person name="Alvarado L."/>
            <person name="Arachchi H.M."/>
            <person name="Berlin A.M."/>
            <person name="Chapman S.B."/>
            <person name="Dewar J."/>
            <person name="Goldberg J."/>
            <person name="Griggs A."/>
            <person name="Gujja S."/>
            <person name="Hansen M."/>
            <person name="Howarth C."/>
            <person name="Imamovic A."/>
            <person name="Larimer J."/>
            <person name="McCowan C."/>
            <person name="Murphy C."/>
            <person name="Neiman D."/>
            <person name="Pearson M."/>
            <person name="Priest M."/>
            <person name="Roberts A."/>
            <person name="Saif S."/>
            <person name="Shea T."/>
            <person name="Sisk P."/>
            <person name="Sykes S."/>
            <person name="Wortman J."/>
            <person name="Nusbaum C."/>
            <person name="Birren B."/>
        </authorList>
    </citation>
    <scope>NUCLEOTIDE SEQUENCE [LARGE SCALE GENOMIC DNA]</scope>
    <source>
        <strain evidence="5">Tanzania (2000708)</strain>
    </source>
</reference>
<evidence type="ECO:0000313" key="5">
    <source>
        <dbReference type="Proteomes" id="UP000030708"/>
    </source>
</evidence>
<dbReference type="OrthoDB" id="368431at2759"/>
<accession>A0A024VZD7</accession>
<dbReference type="SMR" id="A0A024VZD7"/>
<organism evidence="4 5">
    <name type="scientific">Plasmodium falciparum Tanzania</name>
    <name type="common">2000708</name>
    <dbReference type="NCBI Taxonomy" id="1036725"/>
    <lineage>
        <taxon>Eukaryota</taxon>
        <taxon>Sar</taxon>
        <taxon>Alveolata</taxon>
        <taxon>Apicomplexa</taxon>
        <taxon>Aconoidasida</taxon>
        <taxon>Haemosporida</taxon>
        <taxon>Plasmodiidae</taxon>
        <taxon>Plasmodium</taxon>
        <taxon>Plasmodium (Laverania)</taxon>
    </lineage>
</organism>
<evidence type="ECO:0000313" key="4">
    <source>
        <dbReference type="EMBL" id="ETW33630.1"/>
    </source>
</evidence>
<dbReference type="eggNOG" id="ENOG502QXZ7">
    <property type="taxonomic scope" value="Eukaryota"/>
</dbReference>
<dbReference type="Pfam" id="PF02297">
    <property type="entry name" value="COX6B"/>
    <property type="match status" value="1"/>
</dbReference>
<reference evidence="4 5" key="1">
    <citation type="submission" date="2013-02" db="EMBL/GenBank/DDBJ databases">
        <title>The Genome Annotation of Plasmodium falciparum Tanzania (2000708).</title>
        <authorList>
            <consortium name="The Broad Institute Genome Sequencing Platform"/>
            <consortium name="The Broad Institute Genome Sequencing Center for Infectious Disease"/>
            <person name="Neafsey D."/>
            <person name="Hoffman S."/>
            <person name="Volkman S."/>
            <person name="Rosenthal P."/>
            <person name="Walker B."/>
            <person name="Young S.K."/>
            <person name="Zeng Q."/>
            <person name="Gargeya S."/>
            <person name="Fitzgerald M."/>
            <person name="Haas B."/>
            <person name="Abouelleil A."/>
            <person name="Allen A.W."/>
            <person name="Alvarado L."/>
            <person name="Arachchi H.M."/>
            <person name="Berlin A.M."/>
            <person name="Chapman S.B."/>
            <person name="Gainer-Dewar J."/>
            <person name="Goldberg J."/>
            <person name="Griggs A."/>
            <person name="Gujja S."/>
            <person name="Hansen M."/>
            <person name="Howarth C."/>
            <person name="Imamovic A."/>
            <person name="Ireland A."/>
            <person name="Larimer J."/>
            <person name="McCowan C."/>
            <person name="Murphy C."/>
            <person name="Pearson M."/>
            <person name="Poon T.W."/>
            <person name="Priest M."/>
            <person name="Roberts A."/>
            <person name="Saif S."/>
            <person name="Shea T."/>
            <person name="Sisk P."/>
            <person name="Sykes S."/>
            <person name="Wortman J."/>
            <person name="Nusbaum C."/>
            <person name="Birren B."/>
        </authorList>
    </citation>
    <scope>NUCLEOTIDE SEQUENCE [LARGE SCALE GENOMIC DNA]</scope>
    <source>
        <strain evidence="5">Tanzania (2000708)</strain>
    </source>
</reference>
<gene>
    <name evidence="4" type="ORF">PFTANZ_05666</name>
</gene>